<evidence type="ECO:0000313" key="3">
    <source>
        <dbReference type="Proteomes" id="UP001500945"/>
    </source>
</evidence>
<dbReference type="PANTHER" id="PTHR39339:SF1">
    <property type="entry name" value="CHAD DOMAIN-CONTAINING PROTEIN"/>
    <property type="match status" value="1"/>
</dbReference>
<dbReference type="CDD" id="cd07374">
    <property type="entry name" value="CYTH-like_Pase"/>
    <property type="match status" value="1"/>
</dbReference>
<evidence type="ECO:0000259" key="1">
    <source>
        <dbReference type="PROSITE" id="PS51708"/>
    </source>
</evidence>
<dbReference type="Pfam" id="PF01928">
    <property type="entry name" value="CYTH"/>
    <property type="match status" value="1"/>
</dbReference>
<dbReference type="Gene3D" id="1.40.20.10">
    <property type="entry name" value="CHAD domain"/>
    <property type="match status" value="1"/>
</dbReference>
<dbReference type="Gene3D" id="2.40.320.10">
    <property type="entry name" value="Hypothetical Protein Pfu-838710-001"/>
    <property type="match status" value="1"/>
</dbReference>
<dbReference type="SMART" id="SM00880">
    <property type="entry name" value="CHAD"/>
    <property type="match status" value="1"/>
</dbReference>
<dbReference type="Pfam" id="PF05235">
    <property type="entry name" value="CHAD"/>
    <property type="match status" value="1"/>
</dbReference>
<feature type="domain" description="CHAD" evidence="1">
    <location>
        <begin position="217"/>
        <end position="499"/>
    </location>
</feature>
<gene>
    <name evidence="2" type="ORF">GCM10023168_33920</name>
</gene>
<dbReference type="InterPro" id="IPR038186">
    <property type="entry name" value="CHAD_dom_sf"/>
</dbReference>
<evidence type="ECO:0000313" key="2">
    <source>
        <dbReference type="EMBL" id="GAA4412253.1"/>
    </source>
</evidence>
<dbReference type="PANTHER" id="PTHR39339">
    <property type="entry name" value="SLR1444 PROTEIN"/>
    <property type="match status" value="1"/>
</dbReference>
<dbReference type="InterPro" id="IPR033469">
    <property type="entry name" value="CYTH-like_dom_sf"/>
</dbReference>
<protein>
    <submittedName>
        <fullName evidence="2">CYTH and CHAD domain-containing protein</fullName>
    </submittedName>
</protein>
<proteinExistence type="predicted"/>
<dbReference type="PROSITE" id="PS51708">
    <property type="entry name" value="CHAD"/>
    <property type="match status" value="1"/>
</dbReference>
<accession>A0ABP8KQN0</accession>
<dbReference type="EMBL" id="BAABGM010000024">
    <property type="protein sequence ID" value="GAA4412253.1"/>
    <property type="molecule type" value="Genomic_DNA"/>
</dbReference>
<organism evidence="2 3">
    <name type="scientific">Fodinibacter luteus</name>
    <dbReference type="NCBI Taxonomy" id="552064"/>
    <lineage>
        <taxon>Bacteria</taxon>
        <taxon>Bacillati</taxon>
        <taxon>Actinomycetota</taxon>
        <taxon>Actinomycetes</taxon>
        <taxon>Micrococcales</taxon>
        <taxon>Intrasporangiaceae</taxon>
        <taxon>Fodinibacter (ex Wang et al. 2009)</taxon>
    </lineage>
</organism>
<dbReference type="SMART" id="SM01118">
    <property type="entry name" value="CYTH"/>
    <property type="match status" value="1"/>
</dbReference>
<dbReference type="InterPro" id="IPR007899">
    <property type="entry name" value="CHAD_dom"/>
</dbReference>
<name>A0ABP8KQN0_9MICO</name>
<reference evidence="3" key="1">
    <citation type="journal article" date="2019" name="Int. J. Syst. Evol. Microbiol.">
        <title>The Global Catalogue of Microorganisms (GCM) 10K type strain sequencing project: providing services to taxonomists for standard genome sequencing and annotation.</title>
        <authorList>
            <consortium name="The Broad Institute Genomics Platform"/>
            <consortium name="The Broad Institute Genome Sequencing Center for Infectious Disease"/>
            <person name="Wu L."/>
            <person name="Ma J."/>
        </authorList>
    </citation>
    <scope>NUCLEOTIDE SEQUENCE [LARGE SCALE GENOMIC DNA]</scope>
    <source>
        <strain evidence="3">JCM 17809</strain>
    </source>
</reference>
<keyword evidence="3" id="KW-1185">Reference proteome</keyword>
<comment type="caution">
    <text evidence="2">The sequence shown here is derived from an EMBL/GenBank/DDBJ whole genome shotgun (WGS) entry which is preliminary data.</text>
</comment>
<dbReference type="Proteomes" id="UP001500945">
    <property type="component" value="Unassembled WGS sequence"/>
</dbReference>
<sequence length="511" mass="55940">MAETPHEEVERKYTVGAGTAVPDLTGVDGVAKVGVAVEADLAATYFDTAELSLVQRGFTLRRREGGADEGWHLKEPSGPDARSETRLPLGRAVHTVPKRLRSAVGHLTGGRPLVPVARICTHRTEVALVGDDGTEIAVIADDDVHATRLLAPPLALHWREWEVELAGAPSDLLERIEAELLGAGARPGVVSSKLARALAEESPGHGPSPGGVALSRRSTVQDLLTAYLAEHLVVLKEHDAGLRGETVHRLRIAARRLRSALTTYRPMFVPGAVDALREELRWLGGALSEARDSEVLRGHLDALVTDEPPATAHTRLRERIDNDLDQAHRAARAAAVEAVSSERYRRLVRSLDAVTEAPPLRPRASKRARKALPRLLERDARRLRRAAKAARRTHGPTTREEALHEVRKKAKRLRYAAESATPVLGKRGKRLAQRAKKVQDALGAHQDTVASRAWLEELAARADRDPAVAFGAGRLHAREEQRAEAAERAYEKAWGQLPRKHVDRWVTDTST</sequence>
<dbReference type="SUPFAM" id="SSF55154">
    <property type="entry name" value="CYTH-like phosphatases"/>
    <property type="match status" value="1"/>
</dbReference>
<dbReference type="InterPro" id="IPR023577">
    <property type="entry name" value="CYTH_domain"/>
</dbReference>